<dbReference type="InterPro" id="IPR014757">
    <property type="entry name" value="Tscrpt_reg_IclR_C"/>
</dbReference>
<evidence type="ECO:0000256" key="2">
    <source>
        <dbReference type="ARBA" id="ARBA00023125"/>
    </source>
</evidence>
<reference evidence="6 7" key="1">
    <citation type="submission" date="2018-09" db="EMBL/GenBank/DDBJ databases">
        <title>Complete genome sequence of Cupriavidus oxalaticus T2, a bacterium capable of phenol tolerance and degradation.</title>
        <authorList>
            <person name="Yan J."/>
        </authorList>
    </citation>
    <scope>NUCLEOTIDE SEQUENCE [LARGE SCALE GENOMIC DNA]</scope>
    <source>
        <strain evidence="6 7">T2</strain>
    </source>
</reference>
<dbReference type="PROSITE" id="PS51077">
    <property type="entry name" value="HTH_ICLR"/>
    <property type="match status" value="1"/>
</dbReference>
<proteinExistence type="predicted"/>
<dbReference type="InterPro" id="IPR005471">
    <property type="entry name" value="Tscrpt_reg_IclR_N"/>
</dbReference>
<dbReference type="Pfam" id="PF09339">
    <property type="entry name" value="HTH_IclR"/>
    <property type="match status" value="1"/>
</dbReference>
<keyword evidence="1" id="KW-0805">Transcription regulation</keyword>
<name>A0A5P3V976_9BURK</name>
<dbReference type="SUPFAM" id="SSF46785">
    <property type="entry name" value="Winged helix' DNA-binding domain"/>
    <property type="match status" value="1"/>
</dbReference>
<dbReference type="RefSeq" id="WP_151069261.1">
    <property type="nucleotide sequence ID" value="NZ_CP032518.1"/>
</dbReference>
<evidence type="ECO:0000259" key="4">
    <source>
        <dbReference type="PROSITE" id="PS51077"/>
    </source>
</evidence>
<feature type="domain" description="HTH iclR-type" evidence="4">
    <location>
        <begin position="5"/>
        <end position="68"/>
    </location>
</feature>
<sequence>MPTLIPSAGRAMAVFEVFAREKRELSNSDLARLLQLPETSTSDLLHTLHSLGYLTRTARTRRFYPTGRLLEIVRQIAEHDPLGVVAREAVERLAALTNESAYFSVLEGQHVRVVAVQPSREPLRYIVEVGSRAALHASATGKALLGLLPPDEARAMLAKSGMRRLTERTVVDADKLMADIAKMRQRGWYDAREEGSEGVYGLAATGWLAGTPASVALAGPVERVRKNRDAYVSALLEVRDSILDKE</sequence>
<dbReference type="Proteomes" id="UP000325743">
    <property type="component" value="Chromosome 1"/>
</dbReference>
<evidence type="ECO:0000313" key="7">
    <source>
        <dbReference type="Proteomes" id="UP000325743"/>
    </source>
</evidence>
<dbReference type="SUPFAM" id="SSF55781">
    <property type="entry name" value="GAF domain-like"/>
    <property type="match status" value="1"/>
</dbReference>
<evidence type="ECO:0000313" key="6">
    <source>
        <dbReference type="EMBL" id="QEZ42897.1"/>
    </source>
</evidence>
<dbReference type="InterPro" id="IPR036388">
    <property type="entry name" value="WH-like_DNA-bd_sf"/>
</dbReference>
<dbReference type="GO" id="GO:0003700">
    <property type="term" value="F:DNA-binding transcription factor activity"/>
    <property type="evidence" value="ECO:0007669"/>
    <property type="project" value="TreeGrafter"/>
</dbReference>
<keyword evidence="3" id="KW-0804">Transcription</keyword>
<dbReference type="GO" id="GO:0003677">
    <property type="term" value="F:DNA binding"/>
    <property type="evidence" value="ECO:0007669"/>
    <property type="project" value="UniProtKB-KW"/>
</dbReference>
<accession>A0A5P3V976</accession>
<dbReference type="Gene3D" id="1.10.10.10">
    <property type="entry name" value="Winged helix-like DNA-binding domain superfamily/Winged helix DNA-binding domain"/>
    <property type="match status" value="1"/>
</dbReference>
<evidence type="ECO:0000259" key="5">
    <source>
        <dbReference type="PROSITE" id="PS51078"/>
    </source>
</evidence>
<dbReference type="InterPro" id="IPR029016">
    <property type="entry name" value="GAF-like_dom_sf"/>
</dbReference>
<dbReference type="SMART" id="SM00346">
    <property type="entry name" value="HTH_ICLR"/>
    <property type="match status" value="1"/>
</dbReference>
<dbReference type="InterPro" id="IPR036390">
    <property type="entry name" value="WH_DNA-bd_sf"/>
</dbReference>
<dbReference type="PANTHER" id="PTHR30136">
    <property type="entry name" value="HELIX-TURN-HELIX TRANSCRIPTIONAL REGULATOR, ICLR FAMILY"/>
    <property type="match status" value="1"/>
</dbReference>
<keyword evidence="2" id="KW-0238">DNA-binding</keyword>
<dbReference type="Gene3D" id="3.30.450.40">
    <property type="match status" value="1"/>
</dbReference>
<dbReference type="EMBL" id="CP032518">
    <property type="protein sequence ID" value="QEZ42897.1"/>
    <property type="molecule type" value="Genomic_DNA"/>
</dbReference>
<dbReference type="AlphaFoldDB" id="A0A5P3V976"/>
<dbReference type="InterPro" id="IPR050707">
    <property type="entry name" value="HTH_MetabolicPath_Reg"/>
</dbReference>
<dbReference type="Pfam" id="PF01614">
    <property type="entry name" value="IclR_C"/>
    <property type="match status" value="1"/>
</dbReference>
<organism evidence="6 7">
    <name type="scientific">Cupriavidus oxalaticus</name>
    <dbReference type="NCBI Taxonomy" id="96344"/>
    <lineage>
        <taxon>Bacteria</taxon>
        <taxon>Pseudomonadati</taxon>
        <taxon>Pseudomonadota</taxon>
        <taxon>Betaproteobacteria</taxon>
        <taxon>Burkholderiales</taxon>
        <taxon>Burkholderiaceae</taxon>
        <taxon>Cupriavidus</taxon>
    </lineage>
</organism>
<dbReference type="PROSITE" id="PS51078">
    <property type="entry name" value="ICLR_ED"/>
    <property type="match status" value="1"/>
</dbReference>
<gene>
    <name evidence="6" type="ORF">D2917_00700</name>
</gene>
<evidence type="ECO:0000256" key="1">
    <source>
        <dbReference type="ARBA" id="ARBA00023015"/>
    </source>
</evidence>
<evidence type="ECO:0000256" key="3">
    <source>
        <dbReference type="ARBA" id="ARBA00023163"/>
    </source>
</evidence>
<protein>
    <submittedName>
        <fullName evidence="6">IclR family transcriptional regulator</fullName>
    </submittedName>
</protein>
<dbReference type="PANTHER" id="PTHR30136:SF35">
    <property type="entry name" value="HTH-TYPE TRANSCRIPTIONAL REGULATOR RV1719"/>
    <property type="match status" value="1"/>
</dbReference>
<dbReference type="GO" id="GO:0045892">
    <property type="term" value="P:negative regulation of DNA-templated transcription"/>
    <property type="evidence" value="ECO:0007669"/>
    <property type="project" value="TreeGrafter"/>
</dbReference>
<feature type="domain" description="IclR-ED" evidence="5">
    <location>
        <begin position="68"/>
        <end position="246"/>
    </location>
</feature>